<evidence type="ECO:0000313" key="3">
    <source>
        <dbReference type="Proteomes" id="UP000039324"/>
    </source>
</evidence>
<protein>
    <submittedName>
        <fullName evidence="1">Uncharacterized protein</fullName>
    </submittedName>
</protein>
<organism evidence="1 3">
    <name type="scientific">Plasmodiophora brassicae</name>
    <name type="common">Clubroot disease agent</name>
    <dbReference type="NCBI Taxonomy" id="37360"/>
    <lineage>
        <taxon>Eukaryota</taxon>
        <taxon>Sar</taxon>
        <taxon>Rhizaria</taxon>
        <taxon>Endomyxa</taxon>
        <taxon>Phytomyxea</taxon>
        <taxon>Plasmodiophorida</taxon>
        <taxon>Plasmodiophoridae</taxon>
        <taxon>Plasmodiophora</taxon>
    </lineage>
</organism>
<proteinExistence type="predicted"/>
<dbReference type="Proteomes" id="UP000290189">
    <property type="component" value="Unassembled WGS sequence"/>
</dbReference>
<reference evidence="1 3" key="1">
    <citation type="submission" date="2015-02" db="EMBL/GenBank/DDBJ databases">
        <authorList>
            <person name="Chooi Y.-H."/>
        </authorList>
    </citation>
    <scope>NUCLEOTIDE SEQUENCE [LARGE SCALE GENOMIC DNA]</scope>
    <source>
        <strain evidence="1">E3</strain>
    </source>
</reference>
<keyword evidence="3" id="KW-1185">Reference proteome</keyword>
<sequence>MAESGPGSDVSFRQRFDMIANRCETAGIMDAPDDESDETMRSNAIFVDTMFTLAKDVISLLIDLLVEFSFDTPKDQTLSLAGVLRELLATAVTFDRVLIMKSGVLIEGAAAWDRLNPTRNERNNIITSWALGARLHPFDDALRFIAEPFPCLTLLKHALLQNSQTTDVRDRVLDGLVKMISSPLCCPFPLSEHVESFAASIFLLAACFSITNVQKRIYIDSIIKPETLATLFIGADDFLTKLLRRAVGPFITDDFPEYRDVVDAARSSIESRHFLKLASKHGALAKHYVDRGLTIALSIELEPWMCEALPFEAGLSGGLLIPLPPYLLELFEKPGVCRRAHVLVCGLLHIGLVAGPPGKRGPLLPDPREGCRIVSGVLSDEDIYAASEAFPTAVSFSLLATALSDLLLVDFGTAKALNVALTKPMPLRFAGLHILPVAFCSRLAAGKFPLPAEARHRDDWAHNLTPGQMMCSPDVSGTVLCTGVLVELPDKEVVMVGATHGFFKHQDLLDLGCKCLPLQLSSMHQNRLNGTEVYHRDRQEFIGNLLRIVDDITCVKSSEDCYELNKFDWCFIRVDKAVEERFSNAIHGIQLRRLGSIEHLKYPPARNVNFETPYRLYVDKEFLPSVGFRKITFLFRQVFRSKRGKGGILKRAVFQMDDNDGADHADSDGACNSPIFDIQGTVFGKVRGIMDKPRMFAITPMPPEMERARIVVPPVFAGQHVS</sequence>
<evidence type="ECO:0000313" key="1">
    <source>
        <dbReference type="EMBL" id="CEP01602.1"/>
    </source>
</evidence>
<gene>
    <name evidence="1" type="ORF">PBRA_008544</name>
    <name evidence="2" type="ORF">PLBR_LOCUS8987</name>
</gene>
<keyword evidence="2" id="KW-0496">Mitochondrion</keyword>
<accession>A0A0G4J292</accession>
<name>A0A0G4J292_PLABS</name>
<dbReference type="AlphaFoldDB" id="A0A0G4J292"/>
<dbReference type="EMBL" id="CDSF01000113">
    <property type="protein sequence ID" value="CEP01602.1"/>
    <property type="molecule type" value="Genomic_DNA"/>
</dbReference>
<evidence type="ECO:0000313" key="2">
    <source>
        <dbReference type="EMBL" id="SPR01772.1"/>
    </source>
</evidence>
<evidence type="ECO:0000313" key="4">
    <source>
        <dbReference type="Proteomes" id="UP000290189"/>
    </source>
</evidence>
<reference evidence="2 4" key="2">
    <citation type="submission" date="2018-03" db="EMBL/GenBank/DDBJ databases">
        <authorList>
            <person name="Fogelqvist J."/>
        </authorList>
    </citation>
    <scope>NUCLEOTIDE SEQUENCE [LARGE SCALE GENOMIC DNA]</scope>
</reference>
<geneLocation type="mitochondrion" evidence="2"/>
<dbReference type="EMBL" id="OVEO01000019">
    <property type="protein sequence ID" value="SPR01772.1"/>
    <property type="molecule type" value="Genomic_DNA"/>
</dbReference>
<dbReference type="Proteomes" id="UP000039324">
    <property type="component" value="Unassembled WGS sequence"/>
</dbReference>